<sequence length="583" mass="66908">MPGRIPWERISGDDVETIIAVYVCRENPDAIRIRPSRGDGGVDLLNKREDGSYDVYQVKKFATNLSDSQRKQILNSWERVQQYFNERHWTIQNWYLVLPLDPTPENFVWFKETIQNHSSFACHWKGLTNVEVWASAMPEVYDYYMADGKEAVNQQIKSLLSAAQQPDLRDSKVLTEKLLRYAELLSSTDPNYAYSVRIISKYDKNGLVFFNRPNLLYSASITNDEGYSVVIEAIAKYKASSEFAPLKESGTIYANTPEKEKELLDFQRYGTPFNKMPIKNVSGNLKLPLLEESKHVISSHISLLAQVDPHPLTLILVSGNKHIALKQKSHTVGYVGGEWVGEDNSHVIHVRLRTDIDSLKSTLQITVRLDSLSGCEVLPAFHAIDFLYEVSQTKMMELQTLDGETVYCKSEHLDDTVFDEEKIFPWYELLSSLKTIHDAAFVDFKCPDFASLKMTHVRRWNEIEHLLRGELVIRHWDSFKFVKNADTNVDFPAGVIVYSKLVAPIGDQSIFLGYTQLFFNANSIDLLPDDKEYVLHSSSDICDLLIEHKYEPRKPEDRDNISRVTVGPLMNLSEYQQYVLPKE</sequence>
<evidence type="ECO:0000313" key="1">
    <source>
        <dbReference type="EMBL" id="NMM93496.1"/>
    </source>
</evidence>
<comment type="caution">
    <text evidence="1">The sequence shown here is derived from an EMBL/GenBank/DDBJ whole genome shotgun (WGS) entry which is preliminary data.</text>
</comment>
<proteinExistence type="predicted"/>
<dbReference type="RefSeq" id="WP_169171566.1">
    <property type="nucleotide sequence ID" value="NZ_JAAIII010000002.1"/>
</dbReference>
<name>A0A7Y0HS13_9BIFI</name>
<reference evidence="1 2" key="1">
    <citation type="submission" date="2020-02" db="EMBL/GenBank/DDBJ databases">
        <title>Characterization of phylogenetic diversity of novel bifidobacterial species isolated in Czech ZOOs.</title>
        <authorList>
            <person name="Lugli G.A."/>
            <person name="Vera N.B."/>
            <person name="Ventura M."/>
        </authorList>
    </citation>
    <scope>NUCLEOTIDE SEQUENCE [LARGE SCALE GENOMIC DNA]</scope>
    <source>
        <strain evidence="1 2">DSM 109957</strain>
    </source>
</reference>
<accession>A0A7Y0HS13</accession>
<evidence type="ECO:0008006" key="3">
    <source>
        <dbReference type="Google" id="ProtNLM"/>
    </source>
</evidence>
<dbReference type="EMBL" id="JAAIII010000002">
    <property type="protein sequence ID" value="NMM93496.1"/>
    <property type="molecule type" value="Genomic_DNA"/>
</dbReference>
<evidence type="ECO:0000313" key="2">
    <source>
        <dbReference type="Proteomes" id="UP000532194"/>
    </source>
</evidence>
<organism evidence="1 2">
    <name type="scientific">Bifidobacterium oedipodis</name>
    <dbReference type="NCBI Taxonomy" id="2675322"/>
    <lineage>
        <taxon>Bacteria</taxon>
        <taxon>Bacillati</taxon>
        <taxon>Actinomycetota</taxon>
        <taxon>Actinomycetes</taxon>
        <taxon>Bifidobacteriales</taxon>
        <taxon>Bifidobacteriaceae</taxon>
        <taxon>Bifidobacterium</taxon>
    </lineage>
</organism>
<protein>
    <recommendedName>
        <fullName evidence="3">Restriction endonuclease type IV Mrr domain-containing protein</fullName>
    </recommendedName>
</protein>
<gene>
    <name evidence="1" type="ORF">G1C95_0681</name>
</gene>
<dbReference type="Proteomes" id="UP000532194">
    <property type="component" value="Unassembled WGS sequence"/>
</dbReference>
<dbReference type="AlphaFoldDB" id="A0A7Y0HS13"/>
<keyword evidence="2" id="KW-1185">Reference proteome</keyword>